<name>A0A0W8FGU2_9ZZZZ</name>
<comment type="caution">
    <text evidence="3">The sequence shown here is derived from an EMBL/GenBank/DDBJ whole genome shotgun (WGS) entry which is preliminary data.</text>
</comment>
<keyword evidence="3" id="KW-0413">Isomerase</keyword>
<evidence type="ECO:0000256" key="1">
    <source>
        <dbReference type="SAM" id="MobiDB-lite"/>
    </source>
</evidence>
<proteinExistence type="predicted"/>
<dbReference type="EMBL" id="LNQE01001224">
    <property type="protein sequence ID" value="KUG20118.1"/>
    <property type="molecule type" value="Genomic_DNA"/>
</dbReference>
<dbReference type="CDD" id="cd02223">
    <property type="entry name" value="cupin_Bh2720-like"/>
    <property type="match status" value="1"/>
</dbReference>
<feature type="region of interest" description="Disordered" evidence="1">
    <location>
        <begin position="109"/>
        <end position="133"/>
    </location>
</feature>
<dbReference type="InterPro" id="IPR014710">
    <property type="entry name" value="RmlC-like_jellyroll"/>
</dbReference>
<reference evidence="3" key="1">
    <citation type="journal article" date="2015" name="Proc. Natl. Acad. Sci. U.S.A.">
        <title>Networks of energetic and metabolic interactions define dynamics in microbial communities.</title>
        <authorList>
            <person name="Embree M."/>
            <person name="Liu J.K."/>
            <person name="Al-Bassam M.M."/>
            <person name="Zengler K."/>
        </authorList>
    </citation>
    <scope>NUCLEOTIDE SEQUENCE</scope>
</reference>
<feature type="domain" description="Cupin type-2" evidence="2">
    <location>
        <begin position="33"/>
        <end position="103"/>
    </location>
</feature>
<protein>
    <submittedName>
        <fullName evidence="3">Mannose-6-phosphate isomerase</fullName>
    </submittedName>
</protein>
<dbReference type="SUPFAM" id="SSF51182">
    <property type="entry name" value="RmlC-like cupins"/>
    <property type="match status" value="1"/>
</dbReference>
<dbReference type="Pfam" id="PF07883">
    <property type="entry name" value="Cupin_2"/>
    <property type="match status" value="1"/>
</dbReference>
<sequence length="133" mass="14995">MKKGFVTDIESETVKNTDFRRVLYTGRYSQLVLMRLAPGEEIGEEVHDDVDQFFRFEEGEGAVVIDGVKHAVKDGSAVVVPSGAMHNVLNTSKTADLKLYTIYSPPEHQDKTVHKTRQEAMTHEEHFDGKTTE</sequence>
<dbReference type="PANTHER" id="PTHR43346:SF1">
    <property type="entry name" value="QUERCETIN 2,3-DIOXYGENASE-RELATED"/>
    <property type="match status" value="1"/>
</dbReference>
<dbReference type="InterPro" id="IPR013096">
    <property type="entry name" value="Cupin_2"/>
</dbReference>
<organism evidence="3">
    <name type="scientific">hydrocarbon metagenome</name>
    <dbReference type="NCBI Taxonomy" id="938273"/>
    <lineage>
        <taxon>unclassified sequences</taxon>
        <taxon>metagenomes</taxon>
        <taxon>ecological metagenomes</taxon>
    </lineage>
</organism>
<dbReference type="Gene3D" id="2.60.120.10">
    <property type="entry name" value="Jelly Rolls"/>
    <property type="match status" value="1"/>
</dbReference>
<dbReference type="InterPro" id="IPR052538">
    <property type="entry name" value="Flavonoid_dioxygenase-like"/>
</dbReference>
<accession>A0A0W8FGU2</accession>
<gene>
    <name evidence="3" type="ORF">ASZ90_010151</name>
</gene>
<dbReference type="PANTHER" id="PTHR43346">
    <property type="entry name" value="LIGAND BINDING DOMAIN PROTEIN, PUTATIVE (AFU_ORTHOLOGUE AFUA_6G14370)-RELATED"/>
    <property type="match status" value="1"/>
</dbReference>
<dbReference type="GO" id="GO:0016853">
    <property type="term" value="F:isomerase activity"/>
    <property type="evidence" value="ECO:0007669"/>
    <property type="project" value="UniProtKB-KW"/>
</dbReference>
<dbReference type="AlphaFoldDB" id="A0A0W8FGU2"/>
<dbReference type="InterPro" id="IPR011051">
    <property type="entry name" value="RmlC_Cupin_sf"/>
</dbReference>
<evidence type="ECO:0000259" key="2">
    <source>
        <dbReference type="Pfam" id="PF07883"/>
    </source>
</evidence>
<evidence type="ECO:0000313" key="3">
    <source>
        <dbReference type="EMBL" id="KUG20118.1"/>
    </source>
</evidence>